<dbReference type="AlphaFoldDB" id="A0AAD9VUX5"/>
<dbReference type="Proteomes" id="UP001258017">
    <property type="component" value="Unassembled WGS sequence"/>
</dbReference>
<reference evidence="1" key="2">
    <citation type="journal article" date="2023" name="Commun. Biol.">
        <title>Intrasexual cuticular hydrocarbon dimorphism in a wasp sheds light on hydrocarbon biosynthesis genes in Hymenoptera.</title>
        <authorList>
            <person name="Moris V.C."/>
            <person name="Podsiadlowski L."/>
            <person name="Martin S."/>
            <person name="Oeyen J.P."/>
            <person name="Donath A."/>
            <person name="Petersen M."/>
            <person name="Wilbrandt J."/>
            <person name="Misof B."/>
            <person name="Liedtke D."/>
            <person name="Thamm M."/>
            <person name="Scheiner R."/>
            <person name="Schmitt T."/>
            <person name="Niehuis O."/>
        </authorList>
    </citation>
    <scope>NUCLEOTIDE SEQUENCE</scope>
    <source>
        <strain evidence="1">GBR_01_08_01A</strain>
    </source>
</reference>
<protein>
    <submittedName>
        <fullName evidence="1">Uncharacterized protein</fullName>
    </submittedName>
</protein>
<name>A0AAD9VUX5_9HYME</name>
<comment type="caution">
    <text evidence="1">The sequence shown here is derived from an EMBL/GenBank/DDBJ whole genome shotgun (WGS) entry which is preliminary data.</text>
</comment>
<dbReference type="EMBL" id="JAIFRP010000008">
    <property type="protein sequence ID" value="KAK2587042.1"/>
    <property type="molecule type" value="Genomic_DNA"/>
</dbReference>
<keyword evidence="2" id="KW-1185">Reference proteome</keyword>
<proteinExistence type="predicted"/>
<evidence type="ECO:0000313" key="2">
    <source>
        <dbReference type="Proteomes" id="UP001258017"/>
    </source>
</evidence>
<organism evidence="1 2">
    <name type="scientific">Odynerus spinipes</name>
    <dbReference type="NCBI Taxonomy" id="1348599"/>
    <lineage>
        <taxon>Eukaryota</taxon>
        <taxon>Metazoa</taxon>
        <taxon>Ecdysozoa</taxon>
        <taxon>Arthropoda</taxon>
        <taxon>Hexapoda</taxon>
        <taxon>Insecta</taxon>
        <taxon>Pterygota</taxon>
        <taxon>Neoptera</taxon>
        <taxon>Endopterygota</taxon>
        <taxon>Hymenoptera</taxon>
        <taxon>Apocrita</taxon>
        <taxon>Aculeata</taxon>
        <taxon>Vespoidea</taxon>
        <taxon>Vespidae</taxon>
        <taxon>Eumeninae</taxon>
        <taxon>Odynerus</taxon>
    </lineage>
</organism>
<evidence type="ECO:0000313" key="1">
    <source>
        <dbReference type="EMBL" id="KAK2587042.1"/>
    </source>
</evidence>
<reference evidence="1" key="1">
    <citation type="submission" date="2021-08" db="EMBL/GenBank/DDBJ databases">
        <authorList>
            <person name="Misof B."/>
            <person name="Oliver O."/>
            <person name="Podsiadlowski L."/>
            <person name="Donath A."/>
            <person name="Peters R."/>
            <person name="Mayer C."/>
            <person name="Rust J."/>
            <person name="Gunkel S."/>
            <person name="Lesny P."/>
            <person name="Martin S."/>
            <person name="Oeyen J.P."/>
            <person name="Petersen M."/>
            <person name="Panagiotis P."/>
            <person name="Wilbrandt J."/>
            <person name="Tanja T."/>
        </authorList>
    </citation>
    <scope>NUCLEOTIDE SEQUENCE</scope>
    <source>
        <strain evidence="1">GBR_01_08_01A</strain>
        <tissue evidence="1">Thorax + abdomen</tissue>
    </source>
</reference>
<accession>A0AAD9VUX5</accession>
<gene>
    <name evidence="1" type="ORF">KPH14_010996</name>
</gene>
<sequence>MQTLALKIDGKNKLLRNLQHPGIRARNPDTYGYPHFTIRVLELDEPSTPDPVLNPANTSWTQVPRVGIPLPVYV</sequence>